<dbReference type="PANTHER" id="PTHR10989">
    <property type="entry name" value="ANDROGEN-INDUCED PROTEIN 1-RELATED"/>
    <property type="match status" value="1"/>
</dbReference>
<evidence type="ECO:0000256" key="5">
    <source>
        <dbReference type="SAM" id="Phobius"/>
    </source>
</evidence>
<dbReference type="GO" id="GO:0012505">
    <property type="term" value="C:endomembrane system"/>
    <property type="evidence" value="ECO:0007669"/>
    <property type="project" value="UniProtKB-SubCell"/>
</dbReference>
<sequence length="233" mass="26794">MCAVIMGLKTHFTYREPGNVYSLLSNLVFMTVCLRGILEVLHLELPPELKHAGHKQFLTNISAVATIAVQSLSIICHLTGSWTLFRLKNYLHSIATSLEFVVSVIYWPLRLFFTHMILSKESFIPLSTDLSIHLVPVVSLLFDFYFFMPNWTVTIPQAFLITTLLDLLYWKWLDYVMDGSSKFPYPFLNVSEKERMVIFGAVILIVFGSFLVQKRLHSRVCPPIDDTIDTKKE</sequence>
<dbReference type="PANTHER" id="PTHR10989:SF16">
    <property type="entry name" value="AT02829P-RELATED"/>
    <property type="match status" value="1"/>
</dbReference>
<dbReference type="GO" id="GO:0016020">
    <property type="term" value="C:membrane"/>
    <property type="evidence" value="ECO:0007669"/>
    <property type="project" value="InterPro"/>
</dbReference>
<gene>
    <name evidence="6" type="ordered locus">PP7435_Chr1-2368</name>
</gene>
<evidence type="ECO:0000313" key="7">
    <source>
        <dbReference type="Proteomes" id="UP000006853"/>
    </source>
</evidence>
<evidence type="ECO:0000313" key="6">
    <source>
        <dbReference type="EMBL" id="SCV11840.1"/>
    </source>
</evidence>
<evidence type="ECO:0000256" key="3">
    <source>
        <dbReference type="ARBA" id="ARBA00022989"/>
    </source>
</evidence>
<evidence type="ECO:0000256" key="2">
    <source>
        <dbReference type="ARBA" id="ARBA00022692"/>
    </source>
</evidence>
<dbReference type="AlphaFoldDB" id="A0A1G4KPB2"/>
<feature type="transmembrane region" description="Helical" evidence="5">
    <location>
        <begin position="20"/>
        <end position="38"/>
    </location>
</feature>
<evidence type="ECO:0000256" key="4">
    <source>
        <dbReference type="ARBA" id="ARBA00023136"/>
    </source>
</evidence>
<feature type="transmembrane region" description="Helical" evidence="5">
    <location>
        <begin position="58"/>
        <end position="84"/>
    </location>
</feature>
<comment type="subcellular location">
    <subcellularLocation>
        <location evidence="1">Endomembrane system</location>
        <topology evidence="1">Multi-pass membrane protein</topology>
    </subcellularLocation>
</comment>
<evidence type="ECO:0000256" key="1">
    <source>
        <dbReference type="ARBA" id="ARBA00004127"/>
    </source>
</evidence>
<dbReference type="Proteomes" id="UP000006853">
    <property type="component" value="Chromosome 1"/>
</dbReference>
<dbReference type="EMBL" id="FR839628">
    <property type="protein sequence ID" value="SCV11840.1"/>
    <property type="molecule type" value="Genomic_DNA"/>
</dbReference>
<proteinExistence type="predicted"/>
<keyword evidence="4 5" id="KW-0472">Membrane</keyword>
<name>A0A1G4KPB2_KOMPC</name>
<accession>A0A1G4KPB2</accession>
<dbReference type="Pfam" id="PF04750">
    <property type="entry name" value="Far-17a_AIG1"/>
    <property type="match status" value="1"/>
</dbReference>
<organism evidence="6 7">
    <name type="scientific">Komagataella phaffii (strain ATCC 76273 / CBS 7435 / CECT 11047 / NRRL Y-11430 / Wegner 21-1)</name>
    <name type="common">Yeast</name>
    <name type="synonym">Pichia pastoris</name>
    <dbReference type="NCBI Taxonomy" id="981350"/>
    <lineage>
        <taxon>Eukaryota</taxon>
        <taxon>Fungi</taxon>
        <taxon>Dikarya</taxon>
        <taxon>Ascomycota</taxon>
        <taxon>Saccharomycotina</taxon>
        <taxon>Pichiomycetes</taxon>
        <taxon>Pichiales</taxon>
        <taxon>Pichiaceae</taxon>
        <taxon>Komagataella</taxon>
    </lineage>
</organism>
<keyword evidence="3 5" id="KW-1133">Transmembrane helix</keyword>
<dbReference type="InterPro" id="IPR006838">
    <property type="entry name" value="ADTRP_AIG1"/>
</dbReference>
<keyword evidence="7" id="KW-1185">Reference proteome</keyword>
<feature type="transmembrane region" description="Helical" evidence="5">
    <location>
        <begin position="130"/>
        <end position="148"/>
    </location>
</feature>
<keyword evidence="2 5" id="KW-0812">Transmembrane</keyword>
<protein>
    <submittedName>
        <fullName evidence="6">Uncharacterized protein</fullName>
    </submittedName>
</protein>
<reference evidence="6 7" key="2">
    <citation type="journal article" date="2016" name="FEMS Yeast Res.">
        <title>Curation of the genome annotation of Pichia pastoris (Komagataella phaffii) CBS7435 from gene level to protein function.</title>
        <authorList>
            <person name="Valli M."/>
            <person name="Tatto N.E."/>
            <person name="Peymann A."/>
            <person name="Gruber C."/>
            <person name="Landes N."/>
            <person name="Ekker H."/>
            <person name="Thallinger G.G."/>
            <person name="Mattanovich D."/>
            <person name="Gasser B."/>
            <person name="Graf A.B."/>
        </authorList>
    </citation>
    <scope>GENOME REANNOTATION</scope>
    <source>
        <strain evidence="6 7">ATCC 76273 / CBS 7435 / CECT 11047 / NRRL Y-11430 / Wegner 21-1</strain>
    </source>
</reference>
<feature type="transmembrane region" description="Helical" evidence="5">
    <location>
        <begin position="154"/>
        <end position="173"/>
    </location>
</feature>
<feature type="transmembrane region" description="Helical" evidence="5">
    <location>
        <begin position="90"/>
        <end position="109"/>
    </location>
</feature>
<reference evidence="6 7" key="1">
    <citation type="journal article" date="2011" name="J. Biotechnol.">
        <title>High-quality genome sequence of Pichia pastoris CBS7435.</title>
        <authorList>
            <person name="Kuberl A."/>
            <person name="Schneider J."/>
            <person name="Thallinger G.G."/>
            <person name="Anderl I."/>
            <person name="Wibberg D."/>
            <person name="Hajek T."/>
            <person name="Jaenicke S."/>
            <person name="Brinkrolf K."/>
            <person name="Goesmann A."/>
            <person name="Szczepanowski R."/>
            <person name="Puhler A."/>
            <person name="Schwab H."/>
            <person name="Glieder A."/>
            <person name="Pichler H."/>
        </authorList>
    </citation>
    <scope>NUCLEOTIDE SEQUENCE [LARGE SCALE GENOMIC DNA]</scope>
    <source>
        <strain evidence="7">ATCC 76273 / CBS 7435 / CECT 11047 / NRRL Y-11430 / Wegner 21-1</strain>
    </source>
</reference>
<feature type="transmembrane region" description="Helical" evidence="5">
    <location>
        <begin position="194"/>
        <end position="212"/>
    </location>
</feature>